<evidence type="ECO:0000313" key="1">
    <source>
        <dbReference type="EMBL" id="KGI21073.1"/>
    </source>
</evidence>
<organism evidence="1 2">
    <name type="scientific">Hoylesella timonensis S9-PR14</name>
    <dbReference type="NCBI Taxonomy" id="1401062"/>
    <lineage>
        <taxon>Bacteria</taxon>
        <taxon>Pseudomonadati</taxon>
        <taxon>Bacteroidota</taxon>
        <taxon>Bacteroidia</taxon>
        <taxon>Bacteroidales</taxon>
        <taxon>Prevotellaceae</taxon>
        <taxon>Hoylesella</taxon>
    </lineage>
</organism>
<gene>
    <name evidence="1" type="ORF">HMPREF9304_12370</name>
</gene>
<evidence type="ECO:0000313" key="2">
    <source>
        <dbReference type="Proteomes" id="UP000029723"/>
    </source>
</evidence>
<protein>
    <submittedName>
        <fullName evidence="1">Uncharacterized protein</fullName>
    </submittedName>
</protein>
<name>A0A098YQX6_9BACT</name>
<dbReference type="Proteomes" id="UP000029723">
    <property type="component" value="Unassembled WGS sequence"/>
</dbReference>
<dbReference type="EMBL" id="JRPQ01000204">
    <property type="protein sequence ID" value="KGI21073.1"/>
    <property type="molecule type" value="Genomic_DNA"/>
</dbReference>
<reference evidence="1 2" key="1">
    <citation type="submission" date="2014-07" db="EMBL/GenBank/DDBJ databases">
        <authorList>
            <person name="McCorrison J."/>
            <person name="Sanka R."/>
            <person name="Torralba M."/>
            <person name="Gillis M."/>
            <person name="Haft D.H."/>
            <person name="Methe B."/>
            <person name="Sutton G."/>
            <person name="Nelson K.E."/>
        </authorList>
    </citation>
    <scope>NUCLEOTIDE SEQUENCE [LARGE SCALE GENOMIC DNA]</scope>
    <source>
        <strain evidence="1 2">S9-PR14</strain>
    </source>
</reference>
<accession>A0A098YQX6</accession>
<dbReference type="AlphaFoldDB" id="A0A098YQX6"/>
<proteinExistence type="predicted"/>
<sequence length="78" mass="8918">MRLEPVLYPGYNIGQLKRAAHRLFGGKGVFNDSQEAESFYTSFADSLINYDPFPSQGSWRIMKGFIKKSNWKDLGLNI</sequence>
<comment type="caution">
    <text evidence="1">The sequence shown here is derived from an EMBL/GenBank/DDBJ whole genome shotgun (WGS) entry which is preliminary data.</text>
</comment>